<sequence length="391" mass="44955">MSSKTKIVKFLVELSRIIVGATFLFSGFVKAVDPLGFTYKIEDYLIELGLTHLFPLALPAAVFMVTAEFALGVFLLLGIYRKWVVRLIFVFMVFFTPLTLWIAIANPVEDCGCFGDAFVISNWQTFYKNIILLAGVILLLLKWEQITPFFSKKIAPVAALLTLLFGVLFSLHNVYRLPVFDFRPYKVGANIPQQMFVDPEKADVLETVFIYSKDGVEEEFTEENYPWNDSTWTFVEMKTKLVKEGEKPAIEDFAVESLYYDEAGGDWNIGGDITDIILSEPSYTFLMVAYSLEKMNLKHLERFKEVHRYAEENGYSFYLLTSSSADMVGEWEEHHRTGFQFCHADERVLKTMIRANPGLMLLKEGTVLDKWDGSRVPGKRWLEEEDWGDWV</sequence>
<dbReference type="RefSeq" id="WP_076931065.1">
    <property type="nucleotide sequence ID" value="NZ_LT605205.1"/>
</dbReference>
<comment type="subcellular location">
    <subcellularLocation>
        <location evidence="1">Membrane</location>
        <topology evidence="1">Multi-pass membrane protein</topology>
    </subcellularLocation>
</comment>
<dbReference type="GO" id="GO:0016020">
    <property type="term" value="C:membrane"/>
    <property type="evidence" value="ECO:0007669"/>
    <property type="project" value="UniProtKB-SubCell"/>
</dbReference>
<feature type="transmembrane region" description="Helical" evidence="5">
    <location>
        <begin position="84"/>
        <end position="105"/>
    </location>
</feature>
<feature type="transmembrane region" description="Helical" evidence="5">
    <location>
        <begin position="155"/>
        <end position="175"/>
    </location>
</feature>
<evidence type="ECO:0000256" key="4">
    <source>
        <dbReference type="ARBA" id="ARBA00023136"/>
    </source>
</evidence>
<feature type="domain" description="Methylamine utilisation protein MauE" evidence="6">
    <location>
        <begin position="9"/>
        <end position="141"/>
    </location>
</feature>
<dbReference type="NCBIfam" id="NF045576">
    <property type="entry name" value="BT_3928_fam"/>
    <property type="match status" value="1"/>
</dbReference>
<feature type="transmembrane region" description="Helical" evidence="5">
    <location>
        <begin position="52"/>
        <end position="77"/>
    </location>
</feature>
<evidence type="ECO:0000256" key="5">
    <source>
        <dbReference type="SAM" id="Phobius"/>
    </source>
</evidence>
<accession>A0A1R3T0E5</accession>
<evidence type="ECO:0000259" key="6">
    <source>
        <dbReference type="Pfam" id="PF07291"/>
    </source>
</evidence>
<evidence type="ECO:0000256" key="1">
    <source>
        <dbReference type="ARBA" id="ARBA00004141"/>
    </source>
</evidence>
<keyword evidence="4 5" id="KW-0472">Membrane</keyword>
<dbReference type="AlphaFoldDB" id="A0A1R3T0E5"/>
<evidence type="ECO:0000256" key="2">
    <source>
        <dbReference type="ARBA" id="ARBA00022692"/>
    </source>
</evidence>
<protein>
    <recommendedName>
        <fullName evidence="6">Methylamine utilisation protein MauE domain-containing protein</fullName>
    </recommendedName>
</protein>
<feature type="transmembrane region" description="Helical" evidence="5">
    <location>
        <begin position="125"/>
        <end position="143"/>
    </location>
</feature>
<proteinExistence type="predicted"/>
<evidence type="ECO:0000256" key="3">
    <source>
        <dbReference type="ARBA" id="ARBA00022989"/>
    </source>
</evidence>
<keyword evidence="8" id="KW-1185">Reference proteome</keyword>
<dbReference type="STRING" id="1642647.PSM36_2407"/>
<evidence type="ECO:0000313" key="7">
    <source>
        <dbReference type="EMBL" id="SCD21211.1"/>
    </source>
</evidence>
<reference evidence="8" key="1">
    <citation type="submission" date="2016-08" db="EMBL/GenBank/DDBJ databases">
        <authorList>
            <person name="Wibberg D."/>
        </authorList>
    </citation>
    <scope>NUCLEOTIDE SEQUENCE [LARGE SCALE GENOMIC DNA]</scope>
</reference>
<dbReference type="EMBL" id="LT605205">
    <property type="protein sequence ID" value="SCD21211.1"/>
    <property type="molecule type" value="Genomic_DNA"/>
</dbReference>
<dbReference type="InterPro" id="IPR009908">
    <property type="entry name" value="Methylamine_util_MauE"/>
</dbReference>
<organism evidence="7 8">
    <name type="scientific">Proteiniphilum saccharofermentans</name>
    <dbReference type="NCBI Taxonomy" id="1642647"/>
    <lineage>
        <taxon>Bacteria</taxon>
        <taxon>Pseudomonadati</taxon>
        <taxon>Bacteroidota</taxon>
        <taxon>Bacteroidia</taxon>
        <taxon>Bacteroidales</taxon>
        <taxon>Dysgonomonadaceae</taxon>
        <taxon>Proteiniphilum</taxon>
    </lineage>
</organism>
<dbReference type="KEGG" id="psac:PSM36_2407"/>
<keyword evidence="3 5" id="KW-1133">Transmembrane helix</keyword>
<name>A0A1R3T0E5_9BACT</name>
<dbReference type="GO" id="GO:0030416">
    <property type="term" value="P:methylamine metabolic process"/>
    <property type="evidence" value="ECO:0007669"/>
    <property type="project" value="InterPro"/>
</dbReference>
<dbReference type="Pfam" id="PF07291">
    <property type="entry name" value="MauE"/>
    <property type="match status" value="1"/>
</dbReference>
<gene>
    <name evidence="7" type="ORF">PSM36_2407</name>
</gene>
<evidence type="ECO:0000313" key="8">
    <source>
        <dbReference type="Proteomes" id="UP000187464"/>
    </source>
</evidence>
<dbReference type="Proteomes" id="UP000187464">
    <property type="component" value="Chromosome I"/>
</dbReference>
<keyword evidence="2 5" id="KW-0812">Transmembrane</keyword>
<feature type="transmembrane region" description="Helical" evidence="5">
    <location>
        <begin position="12"/>
        <end position="32"/>
    </location>
</feature>